<feature type="coiled-coil region" evidence="1">
    <location>
        <begin position="28"/>
        <end position="118"/>
    </location>
</feature>
<name>A0A8S5TUY8_9CAUD</name>
<sequence>MPNAKRGFMLTALCFCLLCCSWLQPPACSAAEKTYRVTESELSQLERNLSRLQTIAKESGSESEQQKEQLTVLRNQLIEAERLLMKQQESLKNANELLQKYEDEQKKARRRMNRERTVWMTVIGVLLGCHLAK</sequence>
<dbReference type="EMBL" id="BK015935">
    <property type="protein sequence ID" value="DAF86011.1"/>
    <property type="molecule type" value="Genomic_DNA"/>
</dbReference>
<reference evidence="2" key="1">
    <citation type="journal article" date="2021" name="Proc. Natl. Acad. Sci. U.S.A.">
        <title>A Catalog of Tens of Thousands of Viruses from Human Metagenomes Reveals Hidden Associations with Chronic Diseases.</title>
        <authorList>
            <person name="Tisza M.J."/>
            <person name="Buck C.B."/>
        </authorList>
    </citation>
    <scope>NUCLEOTIDE SEQUENCE</scope>
    <source>
        <strain evidence="2">Ctr0c13</strain>
    </source>
</reference>
<keyword evidence="1" id="KW-0175">Coiled coil</keyword>
<evidence type="ECO:0000256" key="1">
    <source>
        <dbReference type="SAM" id="Coils"/>
    </source>
</evidence>
<proteinExistence type="predicted"/>
<organism evidence="2">
    <name type="scientific">Siphoviridae sp. ctr0c13</name>
    <dbReference type="NCBI Taxonomy" id="2825683"/>
    <lineage>
        <taxon>Viruses</taxon>
        <taxon>Duplodnaviria</taxon>
        <taxon>Heunggongvirae</taxon>
        <taxon>Uroviricota</taxon>
        <taxon>Caudoviricetes</taxon>
    </lineage>
</organism>
<protein>
    <submittedName>
        <fullName evidence="2">Membrane-bound metallopeptidase</fullName>
    </submittedName>
</protein>
<accession>A0A8S5TUY8</accession>
<evidence type="ECO:0000313" key="2">
    <source>
        <dbReference type="EMBL" id="DAF86011.1"/>
    </source>
</evidence>